<sequence>MKRRRTARREIGRQRGMWWTYARC</sequence>
<reference evidence="1" key="2">
    <citation type="journal article" date="2015" name="Data Brief">
        <title>Shoot transcriptome of the giant reed, Arundo donax.</title>
        <authorList>
            <person name="Barrero R.A."/>
            <person name="Guerrero F.D."/>
            <person name="Moolhuijzen P."/>
            <person name="Goolsby J.A."/>
            <person name="Tidwell J."/>
            <person name="Bellgard S.E."/>
            <person name="Bellgard M.I."/>
        </authorList>
    </citation>
    <scope>NUCLEOTIDE SEQUENCE</scope>
    <source>
        <tissue evidence="1">Shoot tissue taken approximately 20 cm above the soil surface</tissue>
    </source>
</reference>
<dbReference type="EMBL" id="GBRH01247544">
    <property type="protein sequence ID" value="JAD50351.1"/>
    <property type="molecule type" value="Transcribed_RNA"/>
</dbReference>
<accession>A0A0A9AGR1</accession>
<evidence type="ECO:0000313" key="1">
    <source>
        <dbReference type="EMBL" id="JAD50351.1"/>
    </source>
</evidence>
<organism evidence="1">
    <name type="scientific">Arundo donax</name>
    <name type="common">Giant reed</name>
    <name type="synonym">Donax arundinaceus</name>
    <dbReference type="NCBI Taxonomy" id="35708"/>
    <lineage>
        <taxon>Eukaryota</taxon>
        <taxon>Viridiplantae</taxon>
        <taxon>Streptophyta</taxon>
        <taxon>Embryophyta</taxon>
        <taxon>Tracheophyta</taxon>
        <taxon>Spermatophyta</taxon>
        <taxon>Magnoliopsida</taxon>
        <taxon>Liliopsida</taxon>
        <taxon>Poales</taxon>
        <taxon>Poaceae</taxon>
        <taxon>PACMAD clade</taxon>
        <taxon>Arundinoideae</taxon>
        <taxon>Arundineae</taxon>
        <taxon>Arundo</taxon>
    </lineage>
</organism>
<dbReference type="AlphaFoldDB" id="A0A0A9AGR1"/>
<protein>
    <submittedName>
        <fullName evidence="1">Uncharacterized protein</fullName>
    </submittedName>
</protein>
<proteinExistence type="predicted"/>
<name>A0A0A9AGR1_ARUDO</name>
<reference evidence="1" key="1">
    <citation type="submission" date="2014-09" db="EMBL/GenBank/DDBJ databases">
        <authorList>
            <person name="Magalhaes I.L.F."/>
            <person name="Oliveira U."/>
            <person name="Santos F.R."/>
            <person name="Vidigal T.H.D.A."/>
            <person name="Brescovit A.D."/>
            <person name="Santos A.J."/>
        </authorList>
    </citation>
    <scope>NUCLEOTIDE SEQUENCE</scope>
    <source>
        <tissue evidence="1">Shoot tissue taken approximately 20 cm above the soil surface</tissue>
    </source>
</reference>